<evidence type="ECO:0000313" key="3">
    <source>
        <dbReference type="Proteomes" id="UP000095008"/>
    </source>
</evidence>
<keyword evidence="3" id="KW-1185">Reference proteome</keyword>
<dbReference type="OrthoDB" id="6174582at2"/>
<accession>A0A1C2J408</accession>
<dbReference type="Proteomes" id="UP000095008">
    <property type="component" value="Unassembled WGS sequence"/>
</dbReference>
<comment type="caution">
    <text evidence="2">The sequence shown here is derived from an EMBL/GenBank/DDBJ whole genome shotgun (WGS) entry which is preliminary data.</text>
</comment>
<name>A0A1C2J408_ACITH</name>
<reference evidence="2" key="1">
    <citation type="journal article" date="2016" name="Int. J. Mol. Sci.">
        <title>Comparative genomics of the extreme acidophile Acidithiobacillus thiooxidans reveals intraspecific divergence and niche adaptation.</title>
        <authorList>
            <person name="Zhang X."/>
            <person name="Feng X."/>
            <person name="Tao J."/>
            <person name="Ma L."/>
            <person name="Xiao Y."/>
            <person name="Liang Y."/>
            <person name="Liu X."/>
            <person name="Yin H."/>
        </authorList>
    </citation>
    <scope>NUCLEOTIDE SEQUENCE [LARGE SCALE GENOMIC DNA]</scope>
    <source>
        <strain evidence="2">DXS-W</strain>
    </source>
</reference>
<organism evidence="2 3">
    <name type="scientific">Acidithiobacillus thiooxidans</name>
    <name type="common">Thiobacillus thiooxidans</name>
    <dbReference type="NCBI Taxonomy" id="930"/>
    <lineage>
        <taxon>Bacteria</taxon>
        <taxon>Pseudomonadati</taxon>
        <taxon>Pseudomonadota</taxon>
        <taxon>Acidithiobacillia</taxon>
        <taxon>Acidithiobacillales</taxon>
        <taxon>Acidithiobacillaceae</taxon>
        <taxon>Acidithiobacillus</taxon>
    </lineage>
</organism>
<dbReference type="EMBL" id="LWRY01000160">
    <property type="protein sequence ID" value="OCX70608.1"/>
    <property type="molecule type" value="Genomic_DNA"/>
</dbReference>
<gene>
    <name evidence="2" type="ORF">A6M23_13820</name>
</gene>
<evidence type="ECO:0000313" key="2">
    <source>
        <dbReference type="EMBL" id="OCX70608.1"/>
    </source>
</evidence>
<sequence>MIAPYVFISGDELEALEGLPHIVFRLYLCLKQRMDYQTGVVGQKHRISWMGLRSMLYVQEHQGFEESGAPSIGKVRRAMEWLKRQGLVEDLGSKQRGEAIVFRLILAPLDNSEKNKPGMNPARTRQGNPSKKETYKTNAESDTYTPDTEEPGMNPASENSKNPADIINHYSLGDINIPLNKTTLSNPTPKPAPSEQVDVVFSHWQSVMGKKLAKLDSKRKARIEWALKTYGLQAALAAIDGCKNSDWHMGANDRRREFNDLTLIFRDAEHTERFLAKPTTRKSGIQDWLSEDQCIDGDVISIKIAGGTR</sequence>
<dbReference type="RefSeq" id="WP_065974454.1">
    <property type="nucleotide sequence ID" value="NZ_LGYM01000038.1"/>
</dbReference>
<evidence type="ECO:0000256" key="1">
    <source>
        <dbReference type="SAM" id="MobiDB-lite"/>
    </source>
</evidence>
<feature type="region of interest" description="Disordered" evidence="1">
    <location>
        <begin position="112"/>
        <end position="165"/>
    </location>
</feature>
<proteinExistence type="predicted"/>
<protein>
    <submittedName>
        <fullName evidence="2">Uncharacterized protein</fullName>
    </submittedName>
</protein>
<dbReference type="AlphaFoldDB" id="A0A1C2J408"/>
<dbReference type="GeneID" id="60696768"/>
<feature type="compositionally biased region" description="Polar residues" evidence="1">
    <location>
        <begin position="136"/>
        <end position="146"/>
    </location>
</feature>